<evidence type="ECO:0000313" key="2">
    <source>
        <dbReference type="Proteomes" id="UP000607653"/>
    </source>
</evidence>
<proteinExistence type="predicted"/>
<protein>
    <submittedName>
        <fullName evidence="1">Uncharacterized protein</fullName>
    </submittedName>
</protein>
<accession>A0A822ZL19</accession>
<sequence>MHTKPSHFVTNLSEAKLFTLIIVEGFCKNLGLETTNLILIPRASHYRENNLTVVLERSNLNRKPSSKN</sequence>
<dbReference type="AlphaFoldDB" id="A0A822ZL19"/>
<dbReference type="Proteomes" id="UP000607653">
    <property type="component" value="Unassembled WGS sequence"/>
</dbReference>
<comment type="caution">
    <text evidence="1">The sequence shown here is derived from an EMBL/GenBank/DDBJ whole genome shotgun (WGS) entry which is preliminary data.</text>
</comment>
<dbReference type="EMBL" id="DUZY01000006">
    <property type="protein sequence ID" value="DAD42448.1"/>
    <property type="molecule type" value="Genomic_DNA"/>
</dbReference>
<keyword evidence="2" id="KW-1185">Reference proteome</keyword>
<organism evidence="1 2">
    <name type="scientific">Nelumbo nucifera</name>
    <name type="common">Sacred lotus</name>
    <dbReference type="NCBI Taxonomy" id="4432"/>
    <lineage>
        <taxon>Eukaryota</taxon>
        <taxon>Viridiplantae</taxon>
        <taxon>Streptophyta</taxon>
        <taxon>Embryophyta</taxon>
        <taxon>Tracheophyta</taxon>
        <taxon>Spermatophyta</taxon>
        <taxon>Magnoliopsida</taxon>
        <taxon>Proteales</taxon>
        <taxon>Nelumbonaceae</taxon>
        <taxon>Nelumbo</taxon>
    </lineage>
</organism>
<reference evidence="1 2" key="1">
    <citation type="journal article" date="2020" name="Mol. Biol. Evol.">
        <title>Distinct Expression and Methylation Patterns for Genes with Different Fates following a Single Whole-Genome Duplication in Flowering Plants.</title>
        <authorList>
            <person name="Shi T."/>
            <person name="Rahmani R.S."/>
            <person name="Gugger P.F."/>
            <person name="Wang M."/>
            <person name="Li H."/>
            <person name="Zhang Y."/>
            <person name="Li Z."/>
            <person name="Wang Q."/>
            <person name="Van de Peer Y."/>
            <person name="Marchal K."/>
            <person name="Chen J."/>
        </authorList>
    </citation>
    <scope>NUCLEOTIDE SEQUENCE [LARGE SCALE GENOMIC DNA]</scope>
    <source>
        <tissue evidence="1">Leaf</tissue>
    </source>
</reference>
<gene>
    <name evidence="1" type="ORF">HUJ06_000678</name>
</gene>
<evidence type="ECO:0000313" key="1">
    <source>
        <dbReference type="EMBL" id="DAD42448.1"/>
    </source>
</evidence>
<name>A0A822ZL19_NELNU</name>